<organism evidence="1 2">
    <name type="scientific">Floridaenema evergladense BLCC-F167</name>
    <dbReference type="NCBI Taxonomy" id="3153639"/>
    <lineage>
        <taxon>Bacteria</taxon>
        <taxon>Bacillati</taxon>
        <taxon>Cyanobacteriota</taxon>
        <taxon>Cyanophyceae</taxon>
        <taxon>Oscillatoriophycideae</taxon>
        <taxon>Aerosakkonematales</taxon>
        <taxon>Aerosakkonemataceae</taxon>
        <taxon>Floridanema</taxon>
        <taxon>Floridanema evergladense</taxon>
    </lineage>
</organism>
<dbReference type="SUPFAM" id="SSF46689">
    <property type="entry name" value="Homeodomain-like"/>
    <property type="match status" value="1"/>
</dbReference>
<evidence type="ECO:0000313" key="1">
    <source>
        <dbReference type="EMBL" id="MFB2836342.1"/>
    </source>
</evidence>
<dbReference type="InterPro" id="IPR007367">
    <property type="entry name" value="DUF433"/>
</dbReference>
<comment type="caution">
    <text evidence="1">The sequence shown here is derived from an EMBL/GenBank/DDBJ whole genome shotgun (WGS) entry which is preliminary data.</text>
</comment>
<dbReference type="InterPro" id="IPR036388">
    <property type="entry name" value="WH-like_DNA-bd_sf"/>
</dbReference>
<reference evidence="1 2" key="1">
    <citation type="submission" date="2024-09" db="EMBL/GenBank/DDBJ databases">
        <title>Floridaenema gen nov. (Aerosakkonemataceae, Aerosakkonematales ord. nov., Cyanobacteria) from benthic tropical and subtropical fresh waters, with the description of four new species.</title>
        <authorList>
            <person name="Moretto J.A."/>
            <person name="Berthold D.E."/>
            <person name="Lefler F.W."/>
            <person name="Huang I.-S."/>
            <person name="Laughinghouse H. IV."/>
        </authorList>
    </citation>
    <scope>NUCLEOTIDE SEQUENCE [LARGE SCALE GENOMIC DNA]</scope>
    <source>
        <strain evidence="1 2">BLCC-F167</strain>
    </source>
</reference>
<dbReference type="PANTHER" id="PTHR34849">
    <property type="entry name" value="SSL5025 PROTEIN"/>
    <property type="match status" value="1"/>
</dbReference>
<dbReference type="Pfam" id="PF04255">
    <property type="entry name" value="DUF433"/>
    <property type="match status" value="1"/>
</dbReference>
<protein>
    <submittedName>
        <fullName evidence="1">DUF433 domain-containing protein</fullName>
    </submittedName>
</protein>
<dbReference type="Proteomes" id="UP001576780">
    <property type="component" value="Unassembled WGS sequence"/>
</dbReference>
<dbReference type="PANTHER" id="PTHR34849:SF4">
    <property type="entry name" value="SLR1209 PROTEIN"/>
    <property type="match status" value="1"/>
</dbReference>
<dbReference type="InterPro" id="IPR009057">
    <property type="entry name" value="Homeodomain-like_sf"/>
</dbReference>
<proteinExistence type="predicted"/>
<dbReference type="Gene3D" id="1.10.10.10">
    <property type="entry name" value="Winged helix-like DNA-binding domain superfamily/Winged helix DNA-binding domain"/>
    <property type="match status" value="1"/>
</dbReference>
<sequence>MNVKLVDSLVQLIESLDVEEYALLQDKLQNRMIQKTAGVCGGHACIRHTRIPVWTVISLQQQGADYQEILRNFPMLTLSDLSAVQAYYEKNKLEIDRVIASHQDDADIETNDEILLK</sequence>
<accession>A0ABV4WN93</accession>
<dbReference type="EMBL" id="JBHFNT010000148">
    <property type="protein sequence ID" value="MFB2836342.1"/>
    <property type="molecule type" value="Genomic_DNA"/>
</dbReference>
<gene>
    <name evidence="1" type="ORF">ACE1CA_17560</name>
</gene>
<evidence type="ECO:0000313" key="2">
    <source>
        <dbReference type="Proteomes" id="UP001576780"/>
    </source>
</evidence>
<keyword evidence="2" id="KW-1185">Reference proteome</keyword>
<name>A0ABV4WN93_9CYAN</name>
<dbReference type="RefSeq" id="WP_413278728.1">
    <property type="nucleotide sequence ID" value="NZ_JBHFNT010000148.1"/>
</dbReference>